<dbReference type="Proteomes" id="UP000194798">
    <property type="component" value="Unassembled WGS sequence"/>
</dbReference>
<dbReference type="OrthoDB" id="5432325at2"/>
<protein>
    <recommendedName>
        <fullName evidence="3">Type II secretion system protein GspB C-terminal domain-containing protein</fullName>
    </recommendedName>
</protein>
<reference evidence="4 5" key="1">
    <citation type="submission" date="2016-12" db="EMBL/GenBank/DDBJ databases">
        <title>Thioflexothrix psekupsii D3 genome sequencing and assembly.</title>
        <authorList>
            <person name="Fomenkov A."/>
            <person name="Vincze T."/>
            <person name="Grabovich M."/>
            <person name="Anton B.P."/>
            <person name="Dubinina G."/>
            <person name="Orlova M."/>
            <person name="Belousova E."/>
            <person name="Roberts R.J."/>
        </authorList>
    </citation>
    <scope>NUCLEOTIDE SEQUENCE [LARGE SCALE GENOMIC DNA]</scope>
    <source>
        <strain evidence="4">D3</strain>
    </source>
</reference>
<evidence type="ECO:0000313" key="4">
    <source>
        <dbReference type="EMBL" id="OUD12022.1"/>
    </source>
</evidence>
<dbReference type="RefSeq" id="WP_086488938.1">
    <property type="nucleotide sequence ID" value="NZ_MSLT01000023.1"/>
</dbReference>
<keyword evidence="2" id="KW-1133">Transmembrane helix</keyword>
<evidence type="ECO:0000259" key="3">
    <source>
        <dbReference type="Pfam" id="PF16537"/>
    </source>
</evidence>
<dbReference type="InterPro" id="IPR032389">
    <property type="entry name" value="GspB_C"/>
</dbReference>
<proteinExistence type="predicted"/>
<evidence type="ECO:0000313" key="5">
    <source>
        <dbReference type="Proteomes" id="UP000194798"/>
    </source>
</evidence>
<evidence type="ECO:0000256" key="1">
    <source>
        <dbReference type="SAM" id="MobiDB-lite"/>
    </source>
</evidence>
<dbReference type="GO" id="GO:0015627">
    <property type="term" value="C:type II protein secretion system complex"/>
    <property type="evidence" value="ECO:0007669"/>
    <property type="project" value="InterPro"/>
</dbReference>
<feature type="compositionally biased region" description="Pro residues" evidence="1">
    <location>
        <begin position="140"/>
        <end position="157"/>
    </location>
</feature>
<name>A0A251X4E7_9GAMM</name>
<gene>
    <name evidence="4" type="ORF">TPSD3_12865</name>
</gene>
<dbReference type="AlphaFoldDB" id="A0A251X4E7"/>
<feature type="domain" description="Type II secretion system protein GspB C-terminal" evidence="3">
    <location>
        <begin position="202"/>
        <end position="257"/>
    </location>
</feature>
<keyword evidence="5" id="KW-1185">Reference proteome</keyword>
<feature type="compositionally biased region" description="Polar residues" evidence="1">
    <location>
        <begin position="68"/>
        <end position="86"/>
    </location>
</feature>
<organism evidence="4 5">
    <name type="scientific">Thioflexithrix psekupsensis</name>
    <dbReference type="NCBI Taxonomy" id="1570016"/>
    <lineage>
        <taxon>Bacteria</taxon>
        <taxon>Pseudomonadati</taxon>
        <taxon>Pseudomonadota</taxon>
        <taxon>Gammaproteobacteria</taxon>
        <taxon>Thiotrichales</taxon>
        <taxon>Thioflexithrix</taxon>
    </lineage>
</organism>
<feature type="compositionally biased region" description="Low complexity" evidence="1">
    <location>
        <begin position="105"/>
        <end position="115"/>
    </location>
</feature>
<keyword evidence="2" id="KW-0812">Transmembrane</keyword>
<feature type="region of interest" description="Disordered" evidence="1">
    <location>
        <begin position="68"/>
        <end position="157"/>
    </location>
</feature>
<comment type="caution">
    <text evidence="4">The sequence shown here is derived from an EMBL/GenBank/DDBJ whole genome shotgun (WGS) entry which is preliminary data.</text>
</comment>
<sequence>MSYILEALKKAEQERNLGQVPPLTQSQTPLFSAAADTLPLQRATAWLLGSALLIAVGAGALGHWFAQQQPTSSKSTHANKTATQQERPAPNEEKTTALTPTKALPSIIIPSESPPTNTNPLANVASVRDPQTPKEKPNIPQAPPTAPPVAKPAPPPQPVARVVKPTETENVPVVATAALPEIQNIPLFQELPAQTQQRLSPLVINIHVYAEQAQQRFVLINGRRFREGMTLQANLTLLHIRPTDIILRYQDQLFRLNPL</sequence>
<feature type="transmembrane region" description="Helical" evidence="2">
    <location>
        <begin position="45"/>
        <end position="66"/>
    </location>
</feature>
<accession>A0A251X4E7</accession>
<evidence type="ECO:0000256" key="2">
    <source>
        <dbReference type="SAM" id="Phobius"/>
    </source>
</evidence>
<dbReference type="Pfam" id="PF16537">
    <property type="entry name" value="T2SSB"/>
    <property type="match status" value="1"/>
</dbReference>
<dbReference type="EMBL" id="MSLT01000023">
    <property type="protein sequence ID" value="OUD12022.1"/>
    <property type="molecule type" value="Genomic_DNA"/>
</dbReference>
<keyword evidence="2" id="KW-0472">Membrane</keyword>